<name>A0A814A2T2_9BILA</name>
<feature type="transmembrane region" description="Helical" evidence="1">
    <location>
        <begin position="407"/>
        <end position="431"/>
    </location>
</feature>
<feature type="transmembrane region" description="Helical" evidence="1">
    <location>
        <begin position="534"/>
        <end position="552"/>
    </location>
</feature>
<keyword evidence="1" id="KW-0472">Membrane</keyword>
<evidence type="ECO:0000313" key="2">
    <source>
        <dbReference type="EMBL" id="CAF0907696.1"/>
    </source>
</evidence>
<evidence type="ECO:0000256" key="1">
    <source>
        <dbReference type="SAM" id="Phobius"/>
    </source>
</evidence>
<accession>A0A814A2T2</accession>
<feature type="transmembrane region" description="Helical" evidence="1">
    <location>
        <begin position="712"/>
        <end position="731"/>
    </location>
</feature>
<dbReference type="Gene3D" id="1.20.1070.10">
    <property type="entry name" value="Rhodopsin 7-helix transmembrane proteins"/>
    <property type="match status" value="1"/>
</dbReference>
<comment type="caution">
    <text evidence="2">The sequence shown here is derived from an EMBL/GenBank/DDBJ whole genome shotgun (WGS) entry which is preliminary data.</text>
</comment>
<dbReference type="AlphaFoldDB" id="A0A814A2T2"/>
<reference evidence="2" key="1">
    <citation type="submission" date="2021-02" db="EMBL/GenBank/DDBJ databases">
        <authorList>
            <person name="Nowell W R."/>
        </authorList>
    </citation>
    <scope>NUCLEOTIDE SEQUENCE</scope>
    <source>
        <strain evidence="2">Ploen Becks lab</strain>
    </source>
</reference>
<evidence type="ECO:0008006" key="4">
    <source>
        <dbReference type="Google" id="ProtNLM"/>
    </source>
</evidence>
<proteinExistence type="predicted"/>
<keyword evidence="3" id="KW-1185">Reference proteome</keyword>
<evidence type="ECO:0000313" key="3">
    <source>
        <dbReference type="Proteomes" id="UP000663879"/>
    </source>
</evidence>
<feature type="transmembrane region" description="Helical" evidence="1">
    <location>
        <begin position="492"/>
        <end position="513"/>
    </location>
</feature>
<keyword evidence="1" id="KW-1133">Transmembrane helix</keyword>
<feature type="transmembrane region" description="Helical" evidence="1">
    <location>
        <begin position="451"/>
        <end position="472"/>
    </location>
</feature>
<feature type="transmembrane region" description="Helical" evidence="1">
    <location>
        <begin position="664"/>
        <end position="692"/>
    </location>
</feature>
<keyword evidence="1" id="KW-0812">Transmembrane</keyword>
<gene>
    <name evidence="2" type="ORF">OXX778_LOCUS11733</name>
</gene>
<dbReference type="Proteomes" id="UP000663879">
    <property type="component" value="Unassembled WGS sequence"/>
</dbReference>
<dbReference type="OrthoDB" id="10237240at2759"/>
<protein>
    <recommendedName>
        <fullName evidence="4">G-protein coupled receptors family 1 profile domain-containing protein</fullName>
    </recommendedName>
</protein>
<organism evidence="2 3">
    <name type="scientific">Brachionus calyciflorus</name>
    <dbReference type="NCBI Taxonomy" id="104777"/>
    <lineage>
        <taxon>Eukaryota</taxon>
        <taxon>Metazoa</taxon>
        <taxon>Spiralia</taxon>
        <taxon>Gnathifera</taxon>
        <taxon>Rotifera</taxon>
        <taxon>Eurotatoria</taxon>
        <taxon>Monogononta</taxon>
        <taxon>Pseudotrocha</taxon>
        <taxon>Ploima</taxon>
        <taxon>Brachionidae</taxon>
        <taxon>Brachionus</taxon>
    </lineage>
</organism>
<feature type="transmembrane region" description="Helical" evidence="1">
    <location>
        <begin position="599"/>
        <end position="628"/>
    </location>
</feature>
<sequence length="752" mass="88670">MIFEIFYLILNMSYTFQVNLNQKNEQLVFNSPNCVSIKKFVSISSNLDFIGDIEFHNYKKFSDLKSNCLNFEKNKIYRLKYYSESRLILNNYLDLGFCNRIKKSEMLHISFSNLKGIDFSLSIFNQLNYSLISIDFYFSNFIIYSNNKIFNLCTKEMFYSNDYSNILTNIKSLFFANINKFSISTCPLIFKDKTIQELTIFGLANSYFLKNTLGFVDLNLLEKNESLNTTISDVYLSMYKISLNSKLMNFDLFNNTNSFNFFGLIDTIDYKSFLGLNNLNFVTNNLENFVERNTYFFKYLNKFAKNLIFINLNLAYKYEDESFCLFKEFRSYTNLVFQQDFLISFKCKCTYIWIVGEKRGLKYCPNKAKTCNFELYLNNCIKNNINNKNSQPNNVFNSYYQSLQINFIVFIIIPIICSMGILTNSLSLIVLVKIRKESKETIYKIMQVNSLVVLVYCFLNLIHTIVSCNVPNGSMCLNISKIIAIQYFEMLIYDFVSSVLKSVASVLLIFLSYSRYVLLKYGSNTKLLDKKKKLRLYFLIVFFSMLNIEKIPNTFINRNFFPNSQFDYLGYPLRNTFKEWDYFAKNLYGINNFGSFNSYLLGFFIVNFIMNSFVFVLISFLADLMLLFEFRKNLNLVKEKYISTNRRNLNMEKIKKFEYSRLKITFSILVNLFVFLIFRTLEICAYSVAVYFKFKKSECISGAKFCSVYIDVANVFYFLSCSYNIVAYYFFNKKFASTLKMIIKSKDRPNGL</sequence>
<dbReference type="SUPFAM" id="SSF81321">
    <property type="entry name" value="Family A G protein-coupled receptor-like"/>
    <property type="match status" value="1"/>
</dbReference>
<dbReference type="EMBL" id="CAJNOC010002028">
    <property type="protein sequence ID" value="CAF0907696.1"/>
    <property type="molecule type" value="Genomic_DNA"/>
</dbReference>